<feature type="compositionally biased region" description="Low complexity" evidence="5">
    <location>
        <begin position="40"/>
        <end position="64"/>
    </location>
</feature>
<evidence type="ECO:0000256" key="1">
    <source>
        <dbReference type="ARBA" id="ARBA00006100"/>
    </source>
</evidence>
<dbReference type="FunCoup" id="A0A2V0P4U1">
    <property type="interactions" value="156"/>
</dbReference>
<dbReference type="PROSITE" id="PS51918">
    <property type="entry name" value="RADICAL_SAM"/>
    <property type="match status" value="1"/>
</dbReference>
<comment type="similarity">
    <text evidence="1">Belongs to the anaerobic coproporphyrinogen-III oxidase family. HemW subfamily.</text>
</comment>
<dbReference type="SMART" id="SM00729">
    <property type="entry name" value="Elp3"/>
    <property type="match status" value="1"/>
</dbReference>
<dbReference type="EMBL" id="BDRX01000057">
    <property type="protein sequence ID" value="GBF94884.1"/>
    <property type="molecule type" value="Genomic_DNA"/>
</dbReference>
<dbReference type="PANTHER" id="PTHR13932">
    <property type="entry name" value="COPROPORPHYRINIGEN III OXIDASE"/>
    <property type="match status" value="1"/>
</dbReference>
<feature type="region of interest" description="Disordered" evidence="5">
    <location>
        <begin position="31"/>
        <end position="79"/>
    </location>
</feature>
<dbReference type="GO" id="GO:0004109">
    <property type="term" value="F:coproporphyrinogen oxidase activity"/>
    <property type="evidence" value="ECO:0007669"/>
    <property type="project" value="InterPro"/>
</dbReference>
<protein>
    <recommendedName>
        <fullName evidence="2">Radical S-adenosyl methionine domain-containing protein 1, mitochondrial</fullName>
    </recommendedName>
    <alternativeName>
        <fullName evidence="3">Putative heme chaperone</fullName>
    </alternativeName>
</protein>
<dbReference type="NCBIfam" id="TIGR00539">
    <property type="entry name" value="hemN_rel"/>
    <property type="match status" value="1"/>
</dbReference>
<dbReference type="SFLD" id="SFLDF00562">
    <property type="entry name" value="HemN-like__clustered_with_heat"/>
    <property type="match status" value="1"/>
</dbReference>
<feature type="domain" description="Radical SAM core" evidence="6">
    <location>
        <begin position="97"/>
        <end position="346"/>
    </location>
</feature>
<dbReference type="OrthoDB" id="431409at2759"/>
<accession>A0A2V0P4U1</accession>
<organism evidence="7 8">
    <name type="scientific">Raphidocelis subcapitata</name>
    <dbReference type="NCBI Taxonomy" id="307507"/>
    <lineage>
        <taxon>Eukaryota</taxon>
        <taxon>Viridiplantae</taxon>
        <taxon>Chlorophyta</taxon>
        <taxon>core chlorophytes</taxon>
        <taxon>Chlorophyceae</taxon>
        <taxon>CS clade</taxon>
        <taxon>Sphaeropleales</taxon>
        <taxon>Selenastraceae</taxon>
        <taxon>Raphidocelis</taxon>
    </lineage>
</organism>
<evidence type="ECO:0000256" key="2">
    <source>
        <dbReference type="ARBA" id="ARBA00014678"/>
    </source>
</evidence>
<name>A0A2V0P4U1_9CHLO</name>
<dbReference type="SFLD" id="SFLDS00029">
    <property type="entry name" value="Radical_SAM"/>
    <property type="match status" value="1"/>
</dbReference>
<dbReference type="InterPro" id="IPR006638">
    <property type="entry name" value="Elp3/MiaA/NifB-like_rSAM"/>
</dbReference>
<dbReference type="Pfam" id="PF04055">
    <property type="entry name" value="Radical_SAM"/>
    <property type="match status" value="1"/>
</dbReference>
<dbReference type="InterPro" id="IPR004559">
    <property type="entry name" value="HemW-like"/>
</dbReference>
<reference evidence="7 8" key="1">
    <citation type="journal article" date="2018" name="Sci. Rep.">
        <title>Raphidocelis subcapitata (=Pseudokirchneriella subcapitata) provides an insight into genome evolution and environmental adaptations in the Sphaeropleales.</title>
        <authorList>
            <person name="Suzuki S."/>
            <person name="Yamaguchi H."/>
            <person name="Nakajima N."/>
            <person name="Kawachi M."/>
        </authorList>
    </citation>
    <scope>NUCLEOTIDE SEQUENCE [LARGE SCALE GENOMIC DNA]</scope>
    <source>
        <strain evidence="7 8">NIES-35</strain>
    </source>
</reference>
<gene>
    <name evidence="7" type="ORF">Rsub_08127</name>
</gene>
<dbReference type="GO" id="GO:0006779">
    <property type="term" value="P:porphyrin-containing compound biosynthetic process"/>
    <property type="evidence" value="ECO:0007669"/>
    <property type="project" value="InterPro"/>
</dbReference>
<dbReference type="GO" id="GO:0051539">
    <property type="term" value="F:4 iron, 4 sulfur cluster binding"/>
    <property type="evidence" value="ECO:0007669"/>
    <property type="project" value="InterPro"/>
</dbReference>
<evidence type="ECO:0000313" key="8">
    <source>
        <dbReference type="Proteomes" id="UP000247498"/>
    </source>
</evidence>
<evidence type="ECO:0000259" key="6">
    <source>
        <dbReference type="PROSITE" id="PS51918"/>
    </source>
</evidence>
<evidence type="ECO:0000256" key="3">
    <source>
        <dbReference type="ARBA" id="ARBA00033094"/>
    </source>
</evidence>
<dbReference type="AlphaFoldDB" id="A0A2V0P4U1"/>
<dbReference type="Gene3D" id="3.30.750.200">
    <property type="match status" value="1"/>
</dbReference>
<feature type="region of interest" description="Disordered" evidence="5">
    <location>
        <begin position="448"/>
        <end position="468"/>
    </location>
</feature>
<comment type="caution">
    <text evidence="7">The sequence shown here is derived from an EMBL/GenBank/DDBJ whole genome shotgun (WGS) entry which is preliminary data.</text>
</comment>
<evidence type="ECO:0000256" key="5">
    <source>
        <dbReference type="SAM" id="MobiDB-lite"/>
    </source>
</evidence>
<dbReference type="CDD" id="cd01335">
    <property type="entry name" value="Radical_SAM"/>
    <property type="match status" value="1"/>
</dbReference>
<dbReference type="SFLD" id="SFLDG01082">
    <property type="entry name" value="B12-binding_domain_containing"/>
    <property type="match status" value="1"/>
</dbReference>
<dbReference type="GO" id="GO:0005737">
    <property type="term" value="C:cytoplasm"/>
    <property type="evidence" value="ECO:0007669"/>
    <property type="project" value="InterPro"/>
</dbReference>
<dbReference type="InParanoid" id="A0A2V0P4U1"/>
<dbReference type="SUPFAM" id="SSF102114">
    <property type="entry name" value="Radical SAM enzymes"/>
    <property type="match status" value="1"/>
</dbReference>
<keyword evidence="8" id="KW-1185">Reference proteome</keyword>
<evidence type="ECO:0000256" key="4">
    <source>
        <dbReference type="ARBA" id="ARBA00045130"/>
    </source>
</evidence>
<dbReference type="SFLD" id="SFLDG01065">
    <property type="entry name" value="anaerobic_coproporphyrinogen-I"/>
    <property type="match status" value="1"/>
</dbReference>
<dbReference type="STRING" id="307507.A0A2V0P4U1"/>
<comment type="function">
    <text evidence="4">May be a heme chaperone, appears to bind heme. Homologous bacterial proteins do not have oxygen-independent coproporphyrinogen-III oxidase activity. Binds 1 [4Fe-4S] cluster. The cluster is coordinated with 3 cysteines and an exchangeable S-adenosyl-L-methionine.</text>
</comment>
<dbReference type="InterPro" id="IPR034505">
    <property type="entry name" value="Coproporphyrinogen-III_oxidase"/>
</dbReference>
<dbReference type="PANTHER" id="PTHR13932:SF5">
    <property type="entry name" value="RADICAL S-ADENOSYL METHIONINE DOMAIN-CONTAINING PROTEIN 1, MITOCHONDRIAL"/>
    <property type="match status" value="1"/>
</dbReference>
<dbReference type="InterPro" id="IPR007197">
    <property type="entry name" value="rSAM"/>
</dbReference>
<dbReference type="Proteomes" id="UP000247498">
    <property type="component" value="Unassembled WGS sequence"/>
</dbReference>
<sequence>MLLAERLLRGCCRRGARGGVGGALPLARETGPACAPPAQQPQLRRRCSASSAGGTSPASGAACGSRRRPPPAAAAPADAPQAAAAAAAAAAAPAEAPPAPPPSAAYVHLPFCKRKCFYCDFPVEAVGMEAGRDPVQRRMASYVDTLLREVAATAALNDRASQPLESVYFGGGTPSLVPPPLLGRVLDALSARFGLAAGAEVTIEADPGTFDPERLREYRAMGFNRLSIGVQSFEPGLLSSCGRAHDAASARAALSAAAASGFPSWSLDLMSGLPGLSRASWRATLSEAVSFGPPHISVYDLQVEEGTPFARRYSPGAAPLPADEEAAAMYADASEILTAAGYEHYEVSNYARPGHRSRHNQAYWRLTPHYGFGLGAASYLAGRRYSRPRRMPDWEAWEERLLDVIMLALRTSDGLDLAAVAGDYGPEAARAIASALARHEREGRVVVERAAPSSTAPGGGGEAEGRPLRARLTDPEGFLFSNDVISDVFAAF</sequence>
<evidence type="ECO:0000313" key="7">
    <source>
        <dbReference type="EMBL" id="GBF94884.1"/>
    </source>
</evidence>
<proteinExistence type="inferred from homology"/>
<dbReference type="InterPro" id="IPR058240">
    <property type="entry name" value="rSAM_sf"/>
</dbReference>